<dbReference type="InterPro" id="IPR036236">
    <property type="entry name" value="Znf_C2H2_sf"/>
</dbReference>
<keyword evidence="2" id="KW-0479">Metal-binding</keyword>
<dbReference type="AlphaFoldDB" id="A0A2B7X3N2"/>
<keyword evidence="3" id="KW-0677">Repeat</keyword>
<evidence type="ECO:0000256" key="6">
    <source>
        <dbReference type="ARBA" id="ARBA00023242"/>
    </source>
</evidence>
<keyword evidence="5" id="KW-0862">Zinc</keyword>
<dbReference type="GO" id="GO:0006351">
    <property type="term" value="P:DNA-templated transcription"/>
    <property type="evidence" value="ECO:0007669"/>
    <property type="project" value="InterPro"/>
</dbReference>
<organism evidence="10 11">
    <name type="scientific">Blastomyces parvus</name>
    <dbReference type="NCBI Taxonomy" id="2060905"/>
    <lineage>
        <taxon>Eukaryota</taxon>
        <taxon>Fungi</taxon>
        <taxon>Dikarya</taxon>
        <taxon>Ascomycota</taxon>
        <taxon>Pezizomycotina</taxon>
        <taxon>Eurotiomycetes</taxon>
        <taxon>Eurotiomycetidae</taxon>
        <taxon>Onygenales</taxon>
        <taxon>Ajellomycetaceae</taxon>
        <taxon>Blastomyces</taxon>
    </lineage>
</organism>
<comment type="subcellular location">
    <subcellularLocation>
        <location evidence="1">Nucleus</location>
    </subcellularLocation>
</comment>
<evidence type="ECO:0000313" key="11">
    <source>
        <dbReference type="Proteomes" id="UP000224080"/>
    </source>
</evidence>
<dbReference type="PROSITE" id="PS50157">
    <property type="entry name" value="ZINC_FINGER_C2H2_2"/>
    <property type="match status" value="2"/>
</dbReference>
<dbReference type="EMBL" id="PDNC01000048">
    <property type="protein sequence ID" value="PGH03499.1"/>
    <property type="molecule type" value="Genomic_DNA"/>
</dbReference>
<dbReference type="PROSITE" id="PS00028">
    <property type="entry name" value="ZINC_FINGER_C2H2_1"/>
    <property type="match status" value="2"/>
</dbReference>
<dbReference type="InterPro" id="IPR051059">
    <property type="entry name" value="VerF-like"/>
</dbReference>
<evidence type="ECO:0000256" key="8">
    <source>
        <dbReference type="SAM" id="MobiDB-lite"/>
    </source>
</evidence>
<feature type="compositionally biased region" description="Polar residues" evidence="8">
    <location>
        <begin position="128"/>
        <end position="138"/>
    </location>
</feature>
<keyword evidence="4 7" id="KW-0863">Zinc-finger</keyword>
<accession>A0A2B7X3N2</accession>
<dbReference type="Proteomes" id="UP000224080">
    <property type="component" value="Unassembled WGS sequence"/>
</dbReference>
<evidence type="ECO:0000256" key="5">
    <source>
        <dbReference type="ARBA" id="ARBA00022833"/>
    </source>
</evidence>
<sequence>MTRQRRVQKKEEVDDNAERIHACSICKRRFKRTEHCVRHERAHAKVKPYNCRFCERSYGRRDLVVRHEKTLHEDEWSKAQALIKKNSTYSDGLPLSRRKRVSSSVSRHDEYNSPVSPPEILHPGRGASGNSPHCSNQTDASPIPLEIEESNFSRNALNAQANCVYSCPLTPGTHETNIDRLGETCIQDSALTGVSHIPEQYYVEEQYPNQYNHHKAEQSTGTSRETNFIPVDPNLFESPNAKPLLPAWSSASGCMEILSIWPEINALQSSPEYHRTYGNGFEKGKLYRHAQGQQAIDGDISCLRSLSSLVQPPTSKMIIDDHVMGLLLLNTTTSAHLHGESNIADTCLLQRSLDQFFLHFNSLIPIIHPQTFDTKVTFAPLILAMCSIGAYQLPNHQLSRKLMHIASERFEHSRNEKPASATFPSQHICELQCQVLLIYIRSMLGDASTASMAIERIGIFHREFPPLKAWLVNNREQNSGGSWKPWVEYETTKRLLFSMFIMSSLLTTAYDIAPCMSTAQVLGLELPCADALWEALDERQWFDLQNPTTSQLPRLELQDVINPLTSGQRTQGMDKLQSALDLSNFAITAVAHALNIYVWNLKQCIPCSPPSFSGNADNIIEGELRAICTQQAETSIARCCQLLANRLSETTKEDHKRRLLDRLVVFKSYALLRSSFLGTFATDTTRSIRVALLSADDSVTIQSACNEYAKQLWHRDQFVDNAAMKLFTDMLAPLYFWKGGCHAESERGMEGLHGTIEHSISVFDTVLFFTKWLSGIELRYQGPPNGQPEYEIMDGASELIGERVDGRTALAASLTEAFASLLAGDSSSGVAARMRSILLNLADAYEDIFQIERNLAR</sequence>
<dbReference type="Gene3D" id="3.30.160.60">
    <property type="entry name" value="Classic Zinc Finger"/>
    <property type="match status" value="1"/>
</dbReference>
<dbReference type="PANTHER" id="PTHR40626:SF7">
    <property type="entry name" value="TRANSCRIPTION FACTOR, PUTATIVE (AFU_ORTHOLOGUE AFUA_1G04110)-RELATED"/>
    <property type="match status" value="1"/>
</dbReference>
<dbReference type="InterPro" id="IPR007219">
    <property type="entry name" value="XnlR_reg_dom"/>
</dbReference>
<evidence type="ECO:0000259" key="9">
    <source>
        <dbReference type="PROSITE" id="PS50157"/>
    </source>
</evidence>
<gene>
    <name evidence="10" type="ORF">GX51_04074</name>
</gene>
<comment type="caution">
    <text evidence="10">The sequence shown here is derived from an EMBL/GenBank/DDBJ whole genome shotgun (WGS) entry which is preliminary data.</text>
</comment>
<dbReference type="SUPFAM" id="SSF57667">
    <property type="entry name" value="beta-beta-alpha zinc fingers"/>
    <property type="match status" value="1"/>
</dbReference>
<dbReference type="Pfam" id="PF04082">
    <property type="entry name" value="Fungal_trans"/>
    <property type="match status" value="1"/>
</dbReference>
<dbReference type="OrthoDB" id="4188803at2759"/>
<evidence type="ECO:0000256" key="4">
    <source>
        <dbReference type="ARBA" id="ARBA00022771"/>
    </source>
</evidence>
<dbReference type="GO" id="GO:0005634">
    <property type="term" value="C:nucleus"/>
    <property type="evidence" value="ECO:0007669"/>
    <property type="project" value="UniProtKB-SubCell"/>
</dbReference>
<dbReference type="CDD" id="cd12148">
    <property type="entry name" value="fungal_TF_MHR"/>
    <property type="match status" value="1"/>
</dbReference>
<name>A0A2B7X3N2_9EURO</name>
<dbReference type="PANTHER" id="PTHR40626">
    <property type="entry name" value="MIP31509P"/>
    <property type="match status" value="1"/>
</dbReference>
<dbReference type="GO" id="GO:0000978">
    <property type="term" value="F:RNA polymerase II cis-regulatory region sequence-specific DNA binding"/>
    <property type="evidence" value="ECO:0007669"/>
    <property type="project" value="InterPro"/>
</dbReference>
<feature type="domain" description="C2H2-type" evidence="9">
    <location>
        <begin position="49"/>
        <end position="77"/>
    </location>
</feature>
<feature type="region of interest" description="Disordered" evidence="8">
    <location>
        <begin position="89"/>
        <end position="138"/>
    </location>
</feature>
<evidence type="ECO:0000313" key="10">
    <source>
        <dbReference type="EMBL" id="PGH03499.1"/>
    </source>
</evidence>
<evidence type="ECO:0000256" key="7">
    <source>
        <dbReference type="PROSITE-ProRule" id="PRU00042"/>
    </source>
</evidence>
<reference evidence="10 11" key="1">
    <citation type="submission" date="2017-10" db="EMBL/GenBank/DDBJ databases">
        <title>Comparative genomics in systemic dimorphic fungi from Ajellomycetaceae.</title>
        <authorList>
            <person name="Munoz J.F."/>
            <person name="Mcewen J.G."/>
            <person name="Clay O.K."/>
            <person name="Cuomo C.A."/>
        </authorList>
    </citation>
    <scope>NUCLEOTIDE SEQUENCE [LARGE SCALE GENOMIC DNA]</scope>
    <source>
        <strain evidence="10 11">UAMH130</strain>
    </source>
</reference>
<proteinExistence type="predicted"/>
<dbReference type="STRING" id="2060905.A0A2B7X3N2"/>
<feature type="domain" description="C2H2-type" evidence="9">
    <location>
        <begin position="21"/>
        <end position="48"/>
    </location>
</feature>
<dbReference type="GO" id="GO:0000785">
    <property type="term" value="C:chromatin"/>
    <property type="evidence" value="ECO:0007669"/>
    <property type="project" value="TreeGrafter"/>
</dbReference>
<evidence type="ECO:0000256" key="3">
    <source>
        <dbReference type="ARBA" id="ARBA00022737"/>
    </source>
</evidence>
<protein>
    <recommendedName>
        <fullName evidence="9">C2H2-type domain-containing protein</fullName>
    </recommendedName>
</protein>
<dbReference type="GO" id="GO:0008270">
    <property type="term" value="F:zinc ion binding"/>
    <property type="evidence" value="ECO:0007669"/>
    <property type="project" value="UniProtKB-KW"/>
</dbReference>
<dbReference type="SMART" id="SM00355">
    <property type="entry name" value="ZnF_C2H2"/>
    <property type="match status" value="2"/>
</dbReference>
<evidence type="ECO:0000256" key="1">
    <source>
        <dbReference type="ARBA" id="ARBA00004123"/>
    </source>
</evidence>
<keyword evidence="11" id="KW-1185">Reference proteome</keyword>
<evidence type="ECO:0000256" key="2">
    <source>
        <dbReference type="ARBA" id="ARBA00022723"/>
    </source>
</evidence>
<dbReference type="GO" id="GO:0000981">
    <property type="term" value="F:DNA-binding transcription factor activity, RNA polymerase II-specific"/>
    <property type="evidence" value="ECO:0007669"/>
    <property type="project" value="InterPro"/>
</dbReference>
<dbReference type="InterPro" id="IPR013087">
    <property type="entry name" value="Znf_C2H2_type"/>
</dbReference>
<keyword evidence="6" id="KW-0539">Nucleus</keyword>